<evidence type="ECO:0000313" key="2">
    <source>
        <dbReference type="Proteomes" id="UP000630660"/>
    </source>
</evidence>
<protein>
    <submittedName>
        <fullName evidence="1">PorV/PorQ family protein</fullName>
    </submittedName>
</protein>
<feature type="non-terminal residue" evidence="1">
    <location>
        <position position="1"/>
    </location>
</feature>
<dbReference type="SUPFAM" id="SSF56935">
    <property type="entry name" value="Porins"/>
    <property type="match status" value="1"/>
</dbReference>
<name>A0A9D5K8R7_UNCW3</name>
<dbReference type="AlphaFoldDB" id="A0A9D5K8R7"/>
<accession>A0A9D5K8R7</accession>
<evidence type="ECO:0000313" key="1">
    <source>
        <dbReference type="EMBL" id="MBD3364418.1"/>
    </source>
</evidence>
<dbReference type="EMBL" id="WJKJ01000139">
    <property type="protein sequence ID" value="MBD3364418.1"/>
    <property type="molecule type" value="Genomic_DNA"/>
</dbReference>
<proteinExistence type="predicted"/>
<reference evidence="1" key="1">
    <citation type="submission" date="2019-11" db="EMBL/GenBank/DDBJ databases">
        <title>Microbial mats filling the niche in hypersaline microbial mats.</title>
        <authorList>
            <person name="Wong H.L."/>
            <person name="Macleod F.I."/>
            <person name="White R.A. III"/>
            <person name="Burns B.P."/>
        </authorList>
    </citation>
    <scope>NUCLEOTIDE SEQUENCE</scope>
    <source>
        <strain evidence="1">Bin_327</strain>
    </source>
</reference>
<dbReference type="Gene3D" id="2.40.160.60">
    <property type="entry name" value="Outer membrane protein transport protein (OMPP1/FadL/TodX)"/>
    <property type="match status" value="1"/>
</dbReference>
<gene>
    <name evidence="1" type="ORF">GF359_04295</name>
</gene>
<organism evidence="1 2">
    <name type="scientific">candidate division WOR-3 bacterium</name>
    <dbReference type="NCBI Taxonomy" id="2052148"/>
    <lineage>
        <taxon>Bacteria</taxon>
        <taxon>Bacteria division WOR-3</taxon>
    </lineage>
</organism>
<dbReference type="NCBIfam" id="NF033709">
    <property type="entry name" value="PorV_fam"/>
    <property type="match status" value="1"/>
</dbReference>
<dbReference type="Proteomes" id="UP000630660">
    <property type="component" value="Unassembled WGS sequence"/>
</dbReference>
<sequence>GQTSLNHLRIQPSARSQGMGGVSLGIADNPQALFGNPAGLEAGERHVLAANYLPYPAGIHIGSFLFKPKTATDLRYSVGAFYLNSGQMTLTSPTNEDLGTFGYHVVNLCGTAAYAFTEKLSAGGNLRFHLASADSNTQIAAAADLGLMYADIIPGLTAGLVVKDIAFEIIPFVEEPGAIPLGIGGGLSYAGIDNLLVGIDVTKPLDAPLLVSGGIEFLPVDFLALRAGYSTAGNAWKMGKGSDILAGFSLGLGIRDLVGTSVDYAITPGLDLGLFHRISISYSF</sequence>
<comment type="caution">
    <text evidence="1">The sequence shown here is derived from an EMBL/GenBank/DDBJ whole genome shotgun (WGS) entry which is preliminary data.</text>
</comment>